<evidence type="ECO:0000313" key="1">
    <source>
        <dbReference type="EMBL" id="KKM20722.1"/>
    </source>
</evidence>
<dbReference type="AlphaFoldDB" id="A0A0F9HZX3"/>
<organism evidence="1">
    <name type="scientific">marine sediment metagenome</name>
    <dbReference type="NCBI Taxonomy" id="412755"/>
    <lineage>
        <taxon>unclassified sequences</taxon>
        <taxon>metagenomes</taxon>
        <taxon>ecological metagenomes</taxon>
    </lineage>
</organism>
<sequence length="76" mass="8742">MLKVHCRTNLDAYAQEVWPSELCCRPMVGDMIESRSHTRLQICEITHCPPSDACSPLRSSFWSVSAIYSKDSFYKK</sequence>
<name>A0A0F9HZX3_9ZZZZ</name>
<accession>A0A0F9HZX3</accession>
<reference evidence="1" key="1">
    <citation type="journal article" date="2015" name="Nature">
        <title>Complex archaea that bridge the gap between prokaryotes and eukaryotes.</title>
        <authorList>
            <person name="Spang A."/>
            <person name="Saw J.H."/>
            <person name="Jorgensen S.L."/>
            <person name="Zaremba-Niedzwiedzka K."/>
            <person name="Martijn J."/>
            <person name="Lind A.E."/>
            <person name="van Eijk R."/>
            <person name="Schleper C."/>
            <person name="Guy L."/>
            <person name="Ettema T.J."/>
        </authorList>
    </citation>
    <scope>NUCLEOTIDE SEQUENCE</scope>
</reference>
<comment type="caution">
    <text evidence="1">The sequence shown here is derived from an EMBL/GenBank/DDBJ whole genome shotgun (WGS) entry which is preliminary data.</text>
</comment>
<proteinExistence type="predicted"/>
<dbReference type="EMBL" id="LAZR01013708">
    <property type="protein sequence ID" value="KKM20722.1"/>
    <property type="molecule type" value="Genomic_DNA"/>
</dbReference>
<protein>
    <submittedName>
        <fullName evidence="1">Uncharacterized protein</fullName>
    </submittedName>
</protein>
<gene>
    <name evidence="1" type="ORF">LCGC14_1642670</name>
</gene>